<dbReference type="SUPFAM" id="SSF46785">
    <property type="entry name" value="Winged helix' DNA-binding domain"/>
    <property type="match status" value="1"/>
</dbReference>
<evidence type="ECO:0000256" key="1">
    <source>
        <dbReference type="ARBA" id="ARBA00009437"/>
    </source>
</evidence>
<dbReference type="PANTHER" id="PTHR30537">
    <property type="entry name" value="HTH-TYPE TRANSCRIPTIONAL REGULATOR"/>
    <property type="match status" value="1"/>
</dbReference>
<dbReference type="InterPro" id="IPR058163">
    <property type="entry name" value="LysR-type_TF_proteobact-type"/>
</dbReference>
<evidence type="ECO:0000259" key="5">
    <source>
        <dbReference type="PROSITE" id="PS50931"/>
    </source>
</evidence>
<dbReference type="GO" id="GO:0003700">
    <property type="term" value="F:DNA-binding transcription factor activity"/>
    <property type="evidence" value="ECO:0007669"/>
    <property type="project" value="InterPro"/>
</dbReference>
<keyword evidence="4" id="KW-0804">Transcription</keyword>
<feature type="domain" description="HTH lysR-type" evidence="5">
    <location>
        <begin position="1"/>
        <end position="59"/>
    </location>
</feature>
<organism evidence="6 7">
    <name type="scientific">Marinicauda salina</name>
    <dbReference type="NCBI Taxonomy" id="2135793"/>
    <lineage>
        <taxon>Bacteria</taxon>
        <taxon>Pseudomonadati</taxon>
        <taxon>Pseudomonadota</taxon>
        <taxon>Alphaproteobacteria</taxon>
        <taxon>Maricaulales</taxon>
        <taxon>Maricaulaceae</taxon>
        <taxon>Marinicauda</taxon>
    </lineage>
</organism>
<dbReference type="FunFam" id="1.10.10.10:FF:000001">
    <property type="entry name" value="LysR family transcriptional regulator"/>
    <property type="match status" value="1"/>
</dbReference>
<evidence type="ECO:0000256" key="4">
    <source>
        <dbReference type="ARBA" id="ARBA00023163"/>
    </source>
</evidence>
<keyword evidence="2" id="KW-0805">Transcription regulation</keyword>
<dbReference type="Gene3D" id="3.40.190.290">
    <property type="match status" value="1"/>
</dbReference>
<dbReference type="NCBIfam" id="NF011573">
    <property type="entry name" value="PRK14997.1"/>
    <property type="match status" value="1"/>
</dbReference>
<dbReference type="RefSeq" id="WP_109252693.1">
    <property type="nucleotide sequence ID" value="NZ_QEXV01000003.1"/>
</dbReference>
<dbReference type="PROSITE" id="PS50931">
    <property type="entry name" value="HTH_LYSR"/>
    <property type="match status" value="1"/>
</dbReference>
<keyword evidence="3" id="KW-0238">DNA-binding</keyword>
<reference evidence="7" key="1">
    <citation type="submission" date="2018-05" db="EMBL/GenBank/DDBJ databases">
        <authorList>
            <person name="Liu B.-T."/>
        </authorList>
    </citation>
    <scope>NUCLEOTIDE SEQUENCE [LARGE SCALE GENOMIC DNA]</scope>
    <source>
        <strain evidence="7">WD6-1</strain>
    </source>
</reference>
<dbReference type="InterPro" id="IPR036388">
    <property type="entry name" value="WH-like_DNA-bd_sf"/>
</dbReference>
<dbReference type="GO" id="GO:0006351">
    <property type="term" value="P:DNA-templated transcription"/>
    <property type="evidence" value="ECO:0007669"/>
    <property type="project" value="TreeGrafter"/>
</dbReference>
<dbReference type="Gene3D" id="1.10.10.10">
    <property type="entry name" value="Winged helix-like DNA-binding domain superfamily/Winged helix DNA-binding domain"/>
    <property type="match status" value="1"/>
</dbReference>
<gene>
    <name evidence="6" type="ORF">DDZ18_07225</name>
</gene>
<name>A0A2U2BTZ1_9PROT</name>
<accession>A0A2U2BTZ1</accession>
<comment type="similarity">
    <text evidence="1">Belongs to the LysR transcriptional regulatory family.</text>
</comment>
<sequence length="300" mass="32987">MRDLNDLYFFVQVVDHRGFAPAARALGVPKSRLSRRVKLLEERLGVRLIHRSTRRFAVTELGEEYYRHCVAMLVEADAAEEAIERSRAEPQGVVKVSCPPALLCFQAGDMIARYMAANPKVDVHLESTSRRVDVIAEGIDVAIRVRFPPLEESDLIMRVLAPSTQRLVASPGLVADLPRPLTLDDLDALPSMDFAPAHGEHQWRLEGPNGAEAAVAHAPRLITDDMIQMRLAALAGVGVVQLPMMMVDRDLAAGALVDVLPDWRPRSGLVHAVFASRRGLLPAVRGLIDHLAEEFADIPA</sequence>
<evidence type="ECO:0000313" key="7">
    <source>
        <dbReference type="Proteomes" id="UP000245168"/>
    </source>
</evidence>
<dbReference type="GO" id="GO:0043565">
    <property type="term" value="F:sequence-specific DNA binding"/>
    <property type="evidence" value="ECO:0007669"/>
    <property type="project" value="TreeGrafter"/>
</dbReference>
<dbReference type="Pfam" id="PF00126">
    <property type="entry name" value="HTH_1"/>
    <property type="match status" value="1"/>
</dbReference>
<dbReference type="EMBL" id="QEXV01000003">
    <property type="protein sequence ID" value="PWE17462.1"/>
    <property type="molecule type" value="Genomic_DNA"/>
</dbReference>
<dbReference type="Proteomes" id="UP000245168">
    <property type="component" value="Unassembled WGS sequence"/>
</dbReference>
<keyword evidence="7" id="KW-1185">Reference proteome</keyword>
<dbReference type="InterPro" id="IPR000847">
    <property type="entry name" value="LysR_HTH_N"/>
</dbReference>
<dbReference type="PANTHER" id="PTHR30537:SF31">
    <property type="entry name" value="TRANSCRIPTIONAL REGULATOR, LYSR FAMILY"/>
    <property type="match status" value="1"/>
</dbReference>
<dbReference type="Pfam" id="PF03466">
    <property type="entry name" value="LysR_substrate"/>
    <property type="match status" value="1"/>
</dbReference>
<evidence type="ECO:0000256" key="3">
    <source>
        <dbReference type="ARBA" id="ARBA00023125"/>
    </source>
</evidence>
<dbReference type="OrthoDB" id="9813056at2"/>
<evidence type="ECO:0000313" key="6">
    <source>
        <dbReference type="EMBL" id="PWE17462.1"/>
    </source>
</evidence>
<dbReference type="CDD" id="cd08473">
    <property type="entry name" value="PBP2_CrgA_like_4"/>
    <property type="match status" value="1"/>
</dbReference>
<proteinExistence type="inferred from homology"/>
<protein>
    <submittedName>
        <fullName evidence="6">LysR family transcriptional regulator</fullName>
    </submittedName>
</protein>
<dbReference type="AlphaFoldDB" id="A0A2U2BTZ1"/>
<dbReference type="InterPro" id="IPR005119">
    <property type="entry name" value="LysR_subst-bd"/>
</dbReference>
<comment type="caution">
    <text evidence="6">The sequence shown here is derived from an EMBL/GenBank/DDBJ whole genome shotgun (WGS) entry which is preliminary data.</text>
</comment>
<dbReference type="InterPro" id="IPR036390">
    <property type="entry name" value="WH_DNA-bd_sf"/>
</dbReference>
<evidence type="ECO:0000256" key="2">
    <source>
        <dbReference type="ARBA" id="ARBA00023015"/>
    </source>
</evidence>
<dbReference type="SUPFAM" id="SSF53850">
    <property type="entry name" value="Periplasmic binding protein-like II"/>
    <property type="match status" value="1"/>
</dbReference>